<evidence type="ECO:0000313" key="2">
    <source>
        <dbReference type="Proteomes" id="UP000743899"/>
    </source>
</evidence>
<gene>
    <name evidence="1" type="ORF">GW534_14060</name>
</gene>
<comment type="caution">
    <text evidence="1">The sequence shown here is derived from an EMBL/GenBank/DDBJ whole genome shotgun (WGS) entry which is preliminary data.</text>
</comment>
<proteinExistence type="predicted"/>
<organism evidence="1 2">
    <name type="scientific">Pallidibacillus pasinlerensis</name>
    <dbReference type="NCBI Taxonomy" id="2703818"/>
    <lineage>
        <taxon>Bacteria</taxon>
        <taxon>Bacillati</taxon>
        <taxon>Bacillota</taxon>
        <taxon>Bacilli</taxon>
        <taxon>Bacillales</taxon>
        <taxon>Bacillaceae</taxon>
        <taxon>Pallidibacillus</taxon>
    </lineage>
</organism>
<dbReference type="RefSeq" id="WP_161921634.1">
    <property type="nucleotide sequence ID" value="NZ_JAACYS010000082.1"/>
</dbReference>
<dbReference type="EMBL" id="JAACYS010000082">
    <property type="protein sequence ID" value="NCU18806.1"/>
    <property type="molecule type" value="Genomic_DNA"/>
</dbReference>
<protein>
    <submittedName>
        <fullName evidence="1">Uncharacterized protein</fullName>
    </submittedName>
</protein>
<reference evidence="1 2" key="1">
    <citation type="submission" date="2020-01" db="EMBL/GenBank/DDBJ databases">
        <title>A novel Bacillus sp. from Pasinler.</title>
        <authorList>
            <person name="Adiguzel A."/>
            <person name="Ay H."/>
            <person name="Baltaci M.O."/>
        </authorList>
    </citation>
    <scope>NUCLEOTIDE SEQUENCE [LARGE SCALE GENOMIC DNA]</scope>
    <source>
        <strain evidence="1 2">P1</strain>
    </source>
</reference>
<sequence length="68" mass="7871">MYDALTAHPNLITIEDFISQYGEKWGFDEETVEKAKRNSELYDEIANKKDLVCRGFGDFYIKLNTSST</sequence>
<name>A0ABX0A5Y7_9BACI</name>
<accession>A0ABX0A5Y7</accession>
<dbReference type="Proteomes" id="UP000743899">
    <property type="component" value="Unassembled WGS sequence"/>
</dbReference>
<keyword evidence="2" id="KW-1185">Reference proteome</keyword>
<evidence type="ECO:0000313" key="1">
    <source>
        <dbReference type="EMBL" id="NCU18806.1"/>
    </source>
</evidence>